<protein>
    <recommendedName>
        <fullName evidence="5">Lipoprotein</fullName>
    </recommendedName>
</protein>
<feature type="compositionally biased region" description="Low complexity" evidence="1">
    <location>
        <begin position="138"/>
        <end position="186"/>
    </location>
</feature>
<accession>A0A917P981</accession>
<reference evidence="3" key="2">
    <citation type="submission" date="2020-09" db="EMBL/GenBank/DDBJ databases">
        <authorList>
            <person name="Sun Q."/>
            <person name="Ohkuma M."/>
        </authorList>
    </citation>
    <scope>NUCLEOTIDE SEQUENCE</scope>
    <source>
        <strain evidence="3">JCM 14371</strain>
    </source>
</reference>
<reference evidence="3" key="1">
    <citation type="journal article" date="2014" name="Int. J. Syst. Evol. Microbiol.">
        <title>Complete genome sequence of Corynebacterium casei LMG S-19264T (=DSM 44701T), isolated from a smear-ripened cheese.</title>
        <authorList>
            <consortium name="US DOE Joint Genome Institute (JGI-PGF)"/>
            <person name="Walter F."/>
            <person name="Albersmeier A."/>
            <person name="Kalinowski J."/>
            <person name="Ruckert C."/>
        </authorList>
    </citation>
    <scope>NUCLEOTIDE SEQUENCE</scope>
    <source>
        <strain evidence="3">JCM 14371</strain>
    </source>
</reference>
<feature type="signal peptide" evidence="2">
    <location>
        <begin position="1"/>
        <end position="20"/>
    </location>
</feature>
<dbReference type="EMBL" id="BMOE01000002">
    <property type="protein sequence ID" value="GGJ67340.1"/>
    <property type="molecule type" value="Genomic_DNA"/>
</dbReference>
<keyword evidence="2" id="KW-0732">Signal</keyword>
<dbReference type="Proteomes" id="UP000635726">
    <property type="component" value="Unassembled WGS sequence"/>
</dbReference>
<gene>
    <name evidence="3" type="ORF">GCM10008939_09470</name>
</gene>
<proteinExistence type="predicted"/>
<evidence type="ECO:0000256" key="2">
    <source>
        <dbReference type="SAM" id="SignalP"/>
    </source>
</evidence>
<dbReference type="PROSITE" id="PS51257">
    <property type="entry name" value="PROKAR_LIPOPROTEIN"/>
    <property type="match status" value="1"/>
</dbReference>
<name>A0A917P981_9DEIO</name>
<comment type="caution">
    <text evidence="3">The sequence shown here is derived from an EMBL/GenBank/DDBJ whole genome shotgun (WGS) entry which is preliminary data.</text>
</comment>
<evidence type="ECO:0000313" key="4">
    <source>
        <dbReference type="Proteomes" id="UP000635726"/>
    </source>
</evidence>
<evidence type="ECO:0000313" key="3">
    <source>
        <dbReference type="EMBL" id="GGJ67340.1"/>
    </source>
</evidence>
<evidence type="ECO:0008006" key="5">
    <source>
        <dbReference type="Google" id="ProtNLM"/>
    </source>
</evidence>
<feature type="region of interest" description="Disordered" evidence="1">
    <location>
        <begin position="125"/>
        <end position="186"/>
    </location>
</feature>
<organism evidence="3 4">
    <name type="scientific">Deinococcus aquiradiocola</name>
    <dbReference type="NCBI Taxonomy" id="393059"/>
    <lineage>
        <taxon>Bacteria</taxon>
        <taxon>Thermotogati</taxon>
        <taxon>Deinococcota</taxon>
        <taxon>Deinococci</taxon>
        <taxon>Deinococcales</taxon>
        <taxon>Deinococcaceae</taxon>
        <taxon>Deinococcus</taxon>
    </lineage>
</organism>
<sequence length="186" mass="19475">MKRSQIIHLTLLTGISTLTACGSHDTVQVPPVYMRTAYASNQACLQEYRNMGGLDTPCVQQNGSWYGPYGYHTGSNWYYVGYTRAGKVMTSGVTYNRASGKISAYRDVNVLGRIAAAVSRAAPNRTPVGAATSARGTFGSSTSRSATVSSTSGTSTVSSTTSSRRTFSSAVSRGGFGSSSRGSFGG</sequence>
<dbReference type="RefSeq" id="WP_188961119.1">
    <property type="nucleotide sequence ID" value="NZ_BMOE01000002.1"/>
</dbReference>
<dbReference type="AlphaFoldDB" id="A0A917P981"/>
<evidence type="ECO:0000256" key="1">
    <source>
        <dbReference type="SAM" id="MobiDB-lite"/>
    </source>
</evidence>
<keyword evidence="4" id="KW-1185">Reference proteome</keyword>
<feature type="chain" id="PRO_5037433185" description="Lipoprotein" evidence="2">
    <location>
        <begin position="21"/>
        <end position="186"/>
    </location>
</feature>